<dbReference type="EMBL" id="AVOT02075841">
    <property type="protein sequence ID" value="MBW0564455.1"/>
    <property type="molecule type" value="Genomic_DNA"/>
</dbReference>
<proteinExistence type="predicted"/>
<evidence type="ECO:0000313" key="2">
    <source>
        <dbReference type="EMBL" id="MBW0564455.1"/>
    </source>
</evidence>
<feature type="region of interest" description="Disordered" evidence="1">
    <location>
        <begin position="127"/>
        <end position="151"/>
    </location>
</feature>
<protein>
    <submittedName>
        <fullName evidence="2">Uncharacterized protein</fullName>
    </submittedName>
</protein>
<gene>
    <name evidence="2" type="ORF">O181_104170</name>
</gene>
<reference evidence="2" key="1">
    <citation type="submission" date="2021-03" db="EMBL/GenBank/DDBJ databases">
        <title>Draft genome sequence of rust myrtle Austropuccinia psidii MF-1, a brazilian biotype.</title>
        <authorList>
            <person name="Quecine M.C."/>
            <person name="Pachon D.M.R."/>
            <person name="Bonatelli M.L."/>
            <person name="Correr F.H."/>
            <person name="Franceschini L.M."/>
            <person name="Leite T.F."/>
            <person name="Margarido G.R.A."/>
            <person name="Almeida C.A."/>
            <person name="Ferrarezi J.A."/>
            <person name="Labate C.A."/>
        </authorList>
    </citation>
    <scope>NUCLEOTIDE SEQUENCE</scope>
    <source>
        <strain evidence="2">MF-1</strain>
    </source>
</reference>
<keyword evidence="3" id="KW-1185">Reference proteome</keyword>
<sequence length="223" mass="26367">MTPPLLRDLGFTRNQPETRPRKNRARRQPITGSNDQPRNYQQVTPSQDLIPDQIPPRSPTRLLDRCRTVNTNLQNPERPFHMERDIRNVQKKQESIGKEIYYLYEKEEQEYNPFLPTKGDEAIINASQKVKDEDKPNNQDPSLRSESIQKDGENLSYSEKWALKKLPEVVNWPIFSGVGEYDHLELIHYIDGLFVDVLNIPDYWLTKRLKIEFRGHETYYTLK</sequence>
<organism evidence="2 3">
    <name type="scientific">Austropuccinia psidii MF-1</name>
    <dbReference type="NCBI Taxonomy" id="1389203"/>
    <lineage>
        <taxon>Eukaryota</taxon>
        <taxon>Fungi</taxon>
        <taxon>Dikarya</taxon>
        <taxon>Basidiomycota</taxon>
        <taxon>Pucciniomycotina</taxon>
        <taxon>Pucciniomycetes</taxon>
        <taxon>Pucciniales</taxon>
        <taxon>Sphaerophragmiaceae</taxon>
        <taxon>Austropuccinia</taxon>
    </lineage>
</organism>
<evidence type="ECO:0000256" key="1">
    <source>
        <dbReference type="SAM" id="MobiDB-lite"/>
    </source>
</evidence>
<evidence type="ECO:0000313" key="3">
    <source>
        <dbReference type="Proteomes" id="UP000765509"/>
    </source>
</evidence>
<dbReference type="Proteomes" id="UP000765509">
    <property type="component" value="Unassembled WGS sequence"/>
</dbReference>
<dbReference type="AlphaFoldDB" id="A0A9Q3PKF3"/>
<feature type="region of interest" description="Disordered" evidence="1">
    <location>
        <begin position="1"/>
        <end position="60"/>
    </location>
</feature>
<name>A0A9Q3PKF3_9BASI</name>
<comment type="caution">
    <text evidence="2">The sequence shown here is derived from an EMBL/GenBank/DDBJ whole genome shotgun (WGS) entry which is preliminary data.</text>
</comment>
<accession>A0A9Q3PKF3</accession>
<feature type="compositionally biased region" description="Polar residues" evidence="1">
    <location>
        <begin position="30"/>
        <end position="47"/>
    </location>
</feature>